<dbReference type="EMBL" id="JACIFP010000001">
    <property type="protein sequence ID" value="MBB4136318.1"/>
    <property type="molecule type" value="Genomic_DNA"/>
</dbReference>
<keyword evidence="3" id="KW-1185">Reference proteome</keyword>
<feature type="transmembrane region" description="Helical" evidence="1">
    <location>
        <begin position="7"/>
        <end position="27"/>
    </location>
</feature>
<dbReference type="AlphaFoldDB" id="A0A840F1C7"/>
<keyword evidence="1" id="KW-0472">Membrane</keyword>
<keyword evidence="1" id="KW-1133">Transmembrane helix</keyword>
<name>A0A840F1C7_9ACTN</name>
<dbReference type="InterPro" id="IPR011047">
    <property type="entry name" value="Quinoprotein_ADH-like_sf"/>
</dbReference>
<organism evidence="2 3">
    <name type="scientific">Gordonia humi</name>
    <dbReference type="NCBI Taxonomy" id="686429"/>
    <lineage>
        <taxon>Bacteria</taxon>
        <taxon>Bacillati</taxon>
        <taxon>Actinomycetota</taxon>
        <taxon>Actinomycetes</taxon>
        <taxon>Mycobacteriales</taxon>
        <taxon>Gordoniaceae</taxon>
        <taxon>Gordonia</taxon>
    </lineage>
</organism>
<sequence length="501" mass="54465">MLLSRRVPIIVVLLMLAEVVVVAAALWPQRESPGDSTLQTMASVPEQAWRITADQLAGAESDRAGISIEAESEDVLVVSGYAEPYSPTATLAAVNADSGEQIWSATTVGRWQRCDVGGDEVVACTKNVRDRGEIVSRVHFFDLRSGRELSRQTIHVRGPVTVAAVGDGFVAAATRDDGLSLIEERLVPDPTYDRAPDASEVAVGETALVGYSGSGDRSWSTTVPAGRSSLRSAAGSRVVAMEGDRAAGFSIYRVDTGAQVYSSADPVPEEEYARNAYRKYASKYHGLLVWTSGDIPESYVLFDGGFAIDSASEPTVRFYDETGHHGPDLPGWTLMTNEFEPMTIDRDRVPVEEWITRRFAVASGRSGELLWSRYDRADVVESIGDGELAVATDDFDAADVFFRTWRVVDADTGSEGRALVTRFGRSLLGYDGRRLIFAGAPDAQQEPNIPRLSAFDGRSAAQRWEIEPVHDYSATWERAGRGLYLVGAAGYGPGWISRYAD</sequence>
<evidence type="ECO:0000313" key="3">
    <source>
        <dbReference type="Proteomes" id="UP000551501"/>
    </source>
</evidence>
<protein>
    <recommendedName>
        <fullName evidence="4">PQQ-binding-like beta-propeller repeat protein</fullName>
    </recommendedName>
</protein>
<gene>
    <name evidence="2" type="ORF">BKA16_002870</name>
</gene>
<accession>A0A840F1C7</accession>
<reference evidence="2 3" key="1">
    <citation type="submission" date="2020-08" db="EMBL/GenBank/DDBJ databases">
        <title>Sequencing the genomes of 1000 actinobacteria strains.</title>
        <authorList>
            <person name="Klenk H.-P."/>
        </authorList>
    </citation>
    <scope>NUCLEOTIDE SEQUENCE [LARGE SCALE GENOMIC DNA]</scope>
    <source>
        <strain evidence="2 3">DSM 45298</strain>
    </source>
</reference>
<evidence type="ECO:0008006" key="4">
    <source>
        <dbReference type="Google" id="ProtNLM"/>
    </source>
</evidence>
<keyword evidence="1" id="KW-0812">Transmembrane</keyword>
<evidence type="ECO:0000313" key="2">
    <source>
        <dbReference type="EMBL" id="MBB4136318.1"/>
    </source>
</evidence>
<dbReference type="RefSeq" id="WP_183371301.1">
    <property type="nucleotide sequence ID" value="NZ_BAABHL010000043.1"/>
</dbReference>
<dbReference type="SUPFAM" id="SSF50998">
    <property type="entry name" value="Quinoprotein alcohol dehydrogenase-like"/>
    <property type="match status" value="1"/>
</dbReference>
<evidence type="ECO:0000256" key="1">
    <source>
        <dbReference type="SAM" id="Phobius"/>
    </source>
</evidence>
<comment type="caution">
    <text evidence="2">The sequence shown here is derived from an EMBL/GenBank/DDBJ whole genome shotgun (WGS) entry which is preliminary data.</text>
</comment>
<proteinExistence type="predicted"/>
<dbReference type="Proteomes" id="UP000551501">
    <property type="component" value="Unassembled WGS sequence"/>
</dbReference>